<gene>
    <name evidence="1" type="ORF">ACI2JU_18815</name>
</gene>
<sequence>MRIGDQSHENTHYESSISKERITFKNKAWDNYFFASRSQTFIDIAVNTWYYRDEIKNDKLVMPPEVQFFVAHPSLILHYVEGAPDGDQVKEGLAIEWLGFNFWNWRVPFGASAITTYSDLNEVQDSGYGLMFHVANKYSLGMTRNGDENTIVLTIDLLKLFESKESNYKAYLKKAKKYF</sequence>
<keyword evidence="2" id="KW-1185">Reference proteome</keyword>
<evidence type="ECO:0000313" key="2">
    <source>
        <dbReference type="Proteomes" id="UP001620262"/>
    </source>
</evidence>
<evidence type="ECO:0000313" key="1">
    <source>
        <dbReference type="EMBL" id="MFK3865902.1"/>
    </source>
</evidence>
<name>A0ABW8L1K0_9GAMM</name>
<dbReference type="Proteomes" id="UP001620262">
    <property type="component" value="Unassembled WGS sequence"/>
</dbReference>
<organism evidence="1 2">
    <name type="scientific">Pseudoalteromonas rhizosphaerae</name>
    <dbReference type="NCBI Taxonomy" id="2518973"/>
    <lineage>
        <taxon>Bacteria</taxon>
        <taxon>Pseudomonadati</taxon>
        <taxon>Pseudomonadota</taxon>
        <taxon>Gammaproteobacteria</taxon>
        <taxon>Alteromonadales</taxon>
        <taxon>Pseudoalteromonadaceae</taxon>
        <taxon>Pseudoalteromonas</taxon>
    </lineage>
</organism>
<comment type="caution">
    <text evidence="1">The sequence shown here is derived from an EMBL/GenBank/DDBJ whole genome shotgun (WGS) entry which is preliminary data.</text>
</comment>
<protein>
    <submittedName>
        <fullName evidence="1">Uncharacterized protein</fullName>
    </submittedName>
</protein>
<proteinExistence type="predicted"/>
<reference evidence="1 2" key="1">
    <citation type="submission" date="2024-11" db="EMBL/GenBank/DDBJ databases">
        <title>The Natural Products Discovery Center: Release of the First 8490 Sequenced Strains for Exploring Actinobacteria Biosynthetic Diversity.</title>
        <authorList>
            <person name="Kalkreuter E."/>
            <person name="Kautsar S.A."/>
            <person name="Yang D."/>
            <person name="Bader C.D."/>
            <person name="Teijaro C.N."/>
            <person name="Fluegel L."/>
            <person name="Davis C.M."/>
            <person name="Simpson J.R."/>
            <person name="Lauterbach L."/>
            <person name="Steele A.D."/>
            <person name="Gui C."/>
            <person name="Meng S."/>
            <person name="Li G."/>
            <person name="Viehrig K."/>
            <person name="Ye F."/>
            <person name="Su P."/>
            <person name="Kiefer A.F."/>
            <person name="Nichols A."/>
            <person name="Cepeda A.J."/>
            <person name="Yan W."/>
            <person name="Fan B."/>
            <person name="Jiang Y."/>
            <person name="Adhikari A."/>
            <person name="Zheng C.-J."/>
            <person name="Schuster L."/>
            <person name="Cowan T.M."/>
            <person name="Smanski M.J."/>
            <person name="Chevrette M.G."/>
            <person name="De Carvalho L.P.S."/>
            <person name="Shen B."/>
        </authorList>
    </citation>
    <scope>NUCLEOTIDE SEQUENCE [LARGE SCALE GENOMIC DNA]</scope>
    <source>
        <strain evidence="1 2">NPDC078403</strain>
    </source>
</reference>
<accession>A0ABW8L1K0</accession>
<dbReference type="EMBL" id="JBJDOT010000033">
    <property type="protein sequence ID" value="MFK3865902.1"/>
    <property type="molecule type" value="Genomic_DNA"/>
</dbReference>
<dbReference type="RefSeq" id="WP_404676190.1">
    <property type="nucleotide sequence ID" value="NZ_JBJDOT010000033.1"/>
</dbReference>